<comment type="caution">
    <text evidence="1">The sequence shown here is derived from an EMBL/GenBank/DDBJ whole genome shotgun (WGS) entry which is preliminary data.</text>
</comment>
<proteinExistence type="predicted"/>
<name>A0ABP0QCQ0_9DINO</name>
<accession>A0ABP0QCQ0</accession>
<dbReference type="Proteomes" id="UP001642484">
    <property type="component" value="Unassembled WGS sequence"/>
</dbReference>
<sequence length="608" mass="67404">MTTCDRSQNLVPDLNGWCRDRACDPILDQDICCVPAAFCDGMQCLPGYVSKLNAAEIQCPNSICFPDSDRDLCCEQQGLCSDLPYTSADCATGTYFNFDALCQQKQCNNVTDLWTCCQPAMRCDLGLNCSHGYVEKPEYAETYCLAPDCNLLDHLLVCCDPAAPCSDITCGHGYYQLSDTYCSGTSCNETLDFDHCCLDSATCSTLADQSCPYGYWFDSPERCVRDPCVDSDRFPGDCCKPSEPCASLTCPHGSVYKTNYASLTCLLDVCNMTIDLDRCCDVAAHCDTLDCGHGYTPDPTANDTYCPATSCDINRDRDLCCEAAPLCATAFTCPHGFTPWPDTYCDGIFCDDTRDRDICCRPAMSCTALACPLNYVTRFDAYCDGISCDFTRDLNWCCERGMALMYYKFVPLDLRQSGYTVVQMSDFYIYNQQVEVDGFDQAVFYCDPCNTPVNGQEDPPNLGDGNGDTKWLDYTMNPFFVRIPSPQPIFSYSFVTGNDEPIRDPWLWQLWGSPNSVDWVILHEVSDPNHNLVPLERKTSTGQISIEVPCFSPMQVHISNAANITCEEGDLIRHNTNCTPVCEEGFTADLDSLLCQAGELTPALFACA</sequence>
<gene>
    <name evidence="1" type="ORF">CCMP2556_LOCUS41718</name>
</gene>
<evidence type="ECO:0000313" key="2">
    <source>
        <dbReference type="Proteomes" id="UP001642484"/>
    </source>
</evidence>
<protein>
    <submittedName>
        <fullName evidence="1">Uncharacterized protein</fullName>
    </submittedName>
</protein>
<keyword evidence="2" id="KW-1185">Reference proteome</keyword>
<reference evidence="1 2" key="1">
    <citation type="submission" date="2024-02" db="EMBL/GenBank/DDBJ databases">
        <authorList>
            <person name="Chen Y."/>
            <person name="Shah S."/>
            <person name="Dougan E. K."/>
            <person name="Thang M."/>
            <person name="Chan C."/>
        </authorList>
    </citation>
    <scope>NUCLEOTIDE SEQUENCE [LARGE SCALE GENOMIC DNA]</scope>
</reference>
<evidence type="ECO:0000313" key="1">
    <source>
        <dbReference type="EMBL" id="CAK9086023.1"/>
    </source>
</evidence>
<organism evidence="1 2">
    <name type="scientific">Durusdinium trenchii</name>
    <dbReference type="NCBI Taxonomy" id="1381693"/>
    <lineage>
        <taxon>Eukaryota</taxon>
        <taxon>Sar</taxon>
        <taxon>Alveolata</taxon>
        <taxon>Dinophyceae</taxon>
        <taxon>Suessiales</taxon>
        <taxon>Symbiodiniaceae</taxon>
        <taxon>Durusdinium</taxon>
    </lineage>
</organism>
<dbReference type="EMBL" id="CAXAMN010024361">
    <property type="protein sequence ID" value="CAK9086023.1"/>
    <property type="molecule type" value="Genomic_DNA"/>
</dbReference>